<proteinExistence type="predicted"/>
<dbReference type="RefSeq" id="WP_271166290.1">
    <property type="nucleotide sequence ID" value="NZ_BSFD01000011.1"/>
</dbReference>
<organism evidence="1 2">
    <name type="scientific">Brevundimonas intermedia</name>
    <dbReference type="NCBI Taxonomy" id="74315"/>
    <lineage>
        <taxon>Bacteria</taxon>
        <taxon>Pseudomonadati</taxon>
        <taxon>Pseudomonadota</taxon>
        <taxon>Alphaproteobacteria</taxon>
        <taxon>Caulobacterales</taxon>
        <taxon>Caulobacteraceae</taxon>
        <taxon>Brevundimonas</taxon>
    </lineage>
</organism>
<sequence length="62" mass="6835">MLVNIHETLVSGLFRPVIREISDRLSLLPVSYLNDELVKALSGPILTLAANHQIAANEKPSR</sequence>
<evidence type="ECO:0000313" key="2">
    <source>
        <dbReference type="Proteomes" id="UP001143509"/>
    </source>
</evidence>
<evidence type="ECO:0000313" key="1">
    <source>
        <dbReference type="EMBL" id="GLK50137.1"/>
    </source>
</evidence>
<protein>
    <submittedName>
        <fullName evidence="1">Uncharacterized protein</fullName>
    </submittedName>
</protein>
<dbReference type="EMBL" id="BSFD01000011">
    <property type="protein sequence ID" value="GLK50137.1"/>
    <property type="molecule type" value="Genomic_DNA"/>
</dbReference>
<name>A0ABQ5TBE4_9CAUL</name>
<keyword evidence="2" id="KW-1185">Reference proteome</keyword>
<dbReference type="Proteomes" id="UP001143509">
    <property type="component" value="Unassembled WGS sequence"/>
</dbReference>
<comment type="caution">
    <text evidence="1">The sequence shown here is derived from an EMBL/GenBank/DDBJ whole genome shotgun (WGS) entry which is preliminary data.</text>
</comment>
<accession>A0ABQ5TBE4</accession>
<reference evidence="1" key="1">
    <citation type="journal article" date="2014" name="Int. J. Syst. Evol. Microbiol.">
        <title>Complete genome of a new Firmicutes species belonging to the dominant human colonic microbiota ('Ruminococcus bicirculans') reveals two chromosomes and a selective capacity to utilize plant glucans.</title>
        <authorList>
            <consortium name="NISC Comparative Sequencing Program"/>
            <person name="Wegmann U."/>
            <person name="Louis P."/>
            <person name="Goesmann A."/>
            <person name="Henrissat B."/>
            <person name="Duncan S.H."/>
            <person name="Flint H.J."/>
        </authorList>
    </citation>
    <scope>NUCLEOTIDE SEQUENCE</scope>
    <source>
        <strain evidence="1">VKM B-1499</strain>
    </source>
</reference>
<reference evidence="1" key="2">
    <citation type="submission" date="2023-01" db="EMBL/GenBank/DDBJ databases">
        <authorList>
            <person name="Sun Q."/>
            <person name="Evtushenko L."/>
        </authorList>
    </citation>
    <scope>NUCLEOTIDE SEQUENCE</scope>
    <source>
        <strain evidence="1">VKM B-1499</strain>
    </source>
</reference>
<gene>
    <name evidence="1" type="ORF">GCM10017620_31110</name>
</gene>